<dbReference type="HOGENOM" id="CLU_120384_1_0_9"/>
<dbReference type="Pfam" id="PF03733">
    <property type="entry name" value="YccF"/>
    <property type="match status" value="2"/>
</dbReference>
<evidence type="ECO:0000313" key="4">
    <source>
        <dbReference type="Proteomes" id="UP000001299"/>
    </source>
</evidence>
<keyword evidence="1" id="KW-0472">Membrane</keyword>
<feature type="transmembrane region" description="Helical" evidence="1">
    <location>
        <begin position="80"/>
        <end position="100"/>
    </location>
</feature>
<evidence type="ECO:0000256" key="1">
    <source>
        <dbReference type="SAM" id="Phobius"/>
    </source>
</evidence>
<feature type="transmembrane region" description="Helical" evidence="1">
    <location>
        <begin position="6"/>
        <end position="35"/>
    </location>
</feature>
<name>E0RY05_BUTPB</name>
<dbReference type="PROSITE" id="PS51257">
    <property type="entry name" value="PROKAR_LIPOPROTEIN"/>
    <property type="match status" value="1"/>
</dbReference>
<proteinExistence type="predicted"/>
<reference evidence="3 4" key="1">
    <citation type="journal article" date="2010" name="PLoS ONE">
        <title>The glycobiome of the rumen bacterium Butyrivibrio proteoclasticus B316(T) highlights adaptation to a polysaccharide-rich environment.</title>
        <authorList>
            <person name="Kelly W.J."/>
            <person name="Leahy S.C."/>
            <person name="Altermann E."/>
            <person name="Yeoman C.J."/>
            <person name="Dunne J.C."/>
            <person name="Kong Z."/>
            <person name="Pacheco D.M."/>
            <person name="Li D."/>
            <person name="Noel S.J."/>
            <person name="Moon C.D."/>
            <person name="Cookson A.L."/>
            <person name="Attwood G.T."/>
        </authorList>
    </citation>
    <scope>NUCLEOTIDE SEQUENCE [LARGE SCALE GENOMIC DNA]</scope>
    <source>
        <strain evidence="4">ATCC 51982 / DSM 14932 / B316</strain>
    </source>
</reference>
<dbReference type="NCBIfam" id="NF008740">
    <property type="entry name" value="PRK11770.1-2"/>
    <property type="match status" value="1"/>
</dbReference>
<organism evidence="3 4">
    <name type="scientific">Butyrivibrio proteoclasticus (strain ATCC 51982 / DSM 14932 / B316)</name>
    <name type="common">Clostridium proteoclasticum</name>
    <dbReference type="NCBI Taxonomy" id="515622"/>
    <lineage>
        <taxon>Bacteria</taxon>
        <taxon>Bacillati</taxon>
        <taxon>Bacillota</taxon>
        <taxon>Clostridia</taxon>
        <taxon>Lachnospirales</taxon>
        <taxon>Lachnospiraceae</taxon>
        <taxon>Butyrivibrio</taxon>
    </lineage>
</organism>
<dbReference type="PANTHER" id="PTHR42903:SF1">
    <property type="entry name" value="INNER MEMBRANE PROTEIN YCCF"/>
    <property type="match status" value="1"/>
</dbReference>
<dbReference type="PANTHER" id="PTHR42903">
    <property type="entry name" value="INNER MEMBRANE PROTEIN YCCF"/>
    <property type="match status" value="1"/>
</dbReference>
<keyword evidence="4" id="KW-1185">Reference proteome</keyword>
<sequence>MRILGNILWIICGGFISWFSWIIAGCFWCITIVGIPVGFQCFKLASISLNPFGKEAESDGGCVSFVLNVIWFFVSGIELALINFILGCLLCITIVGIPFGKQFFKIAKVSLMPFGTTVRRVHFA</sequence>
<dbReference type="InterPro" id="IPR005185">
    <property type="entry name" value="YccF"/>
</dbReference>
<dbReference type="KEGG" id="bpb:bpr_I2227"/>
<dbReference type="eggNOG" id="COG3304">
    <property type="taxonomic scope" value="Bacteria"/>
</dbReference>
<dbReference type="RefSeq" id="WP_013281613.1">
    <property type="nucleotide sequence ID" value="NC_014387.1"/>
</dbReference>
<dbReference type="EMBL" id="CP001810">
    <property type="protein sequence ID" value="ADL34960.1"/>
    <property type="molecule type" value="Genomic_DNA"/>
</dbReference>
<feature type="domain" description="Inner membrane component" evidence="2">
    <location>
        <begin position="66"/>
        <end position="115"/>
    </location>
</feature>
<dbReference type="GO" id="GO:0005886">
    <property type="term" value="C:plasma membrane"/>
    <property type="evidence" value="ECO:0007669"/>
    <property type="project" value="TreeGrafter"/>
</dbReference>
<evidence type="ECO:0000313" key="3">
    <source>
        <dbReference type="EMBL" id="ADL34960.1"/>
    </source>
</evidence>
<dbReference type="Proteomes" id="UP000001299">
    <property type="component" value="Chromosome 1"/>
</dbReference>
<dbReference type="PIRSF" id="PIRSF028777">
    <property type="entry name" value="UCP028777"/>
    <property type="match status" value="1"/>
</dbReference>
<protein>
    <recommendedName>
        <fullName evidence="2">Inner membrane component domain-containing protein</fullName>
    </recommendedName>
</protein>
<feature type="domain" description="Inner membrane component" evidence="2">
    <location>
        <begin position="4"/>
        <end position="54"/>
    </location>
</feature>
<dbReference type="AlphaFoldDB" id="E0RY05"/>
<evidence type="ECO:0000259" key="2">
    <source>
        <dbReference type="Pfam" id="PF03733"/>
    </source>
</evidence>
<accession>E0RY05</accession>
<dbReference type="STRING" id="515622.bpr_I2227"/>
<dbReference type="InterPro" id="IPR052937">
    <property type="entry name" value="Inner_membrane_protein"/>
</dbReference>
<keyword evidence="1" id="KW-0812">Transmembrane</keyword>
<dbReference type="InterPro" id="IPR031308">
    <property type="entry name" value="UCP028777"/>
</dbReference>
<gene>
    <name evidence="3" type="ordered locus">bpr_I2227</name>
</gene>
<keyword evidence="1" id="KW-1133">Transmembrane helix</keyword>